<protein>
    <submittedName>
        <fullName evidence="3">NFACT RNA binding domain-containing protein</fullName>
    </submittedName>
</protein>
<dbReference type="RefSeq" id="WP_395416305.1">
    <property type="nucleotide sequence ID" value="NZ_JBIPKE010000012.1"/>
</dbReference>
<dbReference type="Gene3D" id="2.30.310.10">
    <property type="entry name" value="ibrinogen binding protein from staphylococcus aureus domain"/>
    <property type="match status" value="1"/>
</dbReference>
<dbReference type="PANTHER" id="PTHR15239:SF6">
    <property type="entry name" value="RIBOSOME QUALITY CONTROL COMPLEX SUBUNIT NEMF"/>
    <property type="match status" value="1"/>
</dbReference>
<dbReference type="InterPro" id="IPR051608">
    <property type="entry name" value="RQC_Subunit_NEMF"/>
</dbReference>
<sequence>MFHNYFFLKRLASDLHNLLVGYELLECFSQSKDELILGFAQEAEEVYIRANLNPQICLLQITSDFKRAKKNSIDLFARLRGKKVSSVRVYPFERSFAIDFENGYYLIFKMHASRSNVLLAQNHETLKLFRNNLPGDKELVPAELKKDLKLDFERFEALKGEPKAYIPALGKEVYQSLMELGYEQKTIHEKWKLMTHTLNLLASNPIRIYQNNGTPVLSLLEQNLPILLETRETIAACTRFYEEYTRSYYLHSEKHAAVRPLEDTIKKTKSYLIKTREKLEAIKERRGYEEIANILMANLHQIPKGSSSVVLHDFYADTEITIKLNPEWTPQKNAENLYRKSKNQQLEINKLEENLRIRQAQLDTLEKKVAELGEAENIKTIRNLQPTQKKRERQEEVLPYHEYNFEGYHIMVGKHAKANDELTLKVANKDDLWLHAKDVAGSHVVIRHQAGKNIPKTVLERAAQLAAWFSKRKTDSLCPVIYTPKKHVRKRKGTAPGAVVVEKEQILMVEPKNF</sequence>
<accession>A0ABW7N4V4</accession>
<proteinExistence type="predicted"/>
<dbReference type="Proteomes" id="UP001610063">
    <property type="component" value="Unassembled WGS sequence"/>
</dbReference>
<feature type="coiled-coil region" evidence="1">
    <location>
        <begin position="334"/>
        <end position="375"/>
    </location>
</feature>
<dbReference type="Pfam" id="PF05833">
    <property type="entry name" value="NFACT_N"/>
    <property type="match status" value="1"/>
</dbReference>
<organism evidence="3 4">
    <name type="scientific">Marinoscillum luteum</name>
    <dbReference type="NCBI Taxonomy" id="861051"/>
    <lineage>
        <taxon>Bacteria</taxon>
        <taxon>Pseudomonadati</taxon>
        <taxon>Bacteroidota</taxon>
        <taxon>Cytophagia</taxon>
        <taxon>Cytophagales</taxon>
        <taxon>Reichenbachiellaceae</taxon>
        <taxon>Marinoscillum</taxon>
    </lineage>
</organism>
<dbReference type="InterPro" id="IPR008532">
    <property type="entry name" value="NFACT_RNA-bd"/>
</dbReference>
<keyword evidence="1" id="KW-0175">Coiled coil</keyword>
<dbReference type="EMBL" id="JBIPKE010000012">
    <property type="protein sequence ID" value="MFH6982621.1"/>
    <property type="molecule type" value="Genomic_DNA"/>
</dbReference>
<evidence type="ECO:0000256" key="1">
    <source>
        <dbReference type="SAM" id="Coils"/>
    </source>
</evidence>
<name>A0ABW7N4V4_9BACT</name>
<evidence type="ECO:0000313" key="4">
    <source>
        <dbReference type="Proteomes" id="UP001610063"/>
    </source>
</evidence>
<dbReference type="PANTHER" id="PTHR15239">
    <property type="entry name" value="NUCLEAR EXPORT MEDIATOR FACTOR NEMF"/>
    <property type="match status" value="1"/>
</dbReference>
<dbReference type="Pfam" id="PF05670">
    <property type="entry name" value="NFACT-R_1"/>
    <property type="match status" value="1"/>
</dbReference>
<feature type="domain" description="NFACT RNA-binding" evidence="2">
    <location>
        <begin position="405"/>
        <end position="499"/>
    </location>
</feature>
<evidence type="ECO:0000259" key="2">
    <source>
        <dbReference type="Pfam" id="PF05670"/>
    </source>
</evidence>
<keyword evidence="4" id="KW-1185">Reference proteome</keyword>
<reference evidence="3 4" key="1">
    <citation type="journal article" date="2013" name="Int. J. Syst. Evol. Microbiol.">
        <title>Marinoscillum luteum sp. nov., isolated from marine sediment.</title>
        <authorList>
            <person name="Cha I.T."/>
            <person name="Park S.J."/>
            <person name="Kim S.J."/>
            <person name="Kim J.G."/>
            <person name="Jung M.Y."/>
            <person name="Shin K.S."/>
            <person name="Kwon K.K."/>
            <person name="Yang S.H."/>
            <person name="Seo Y.S."/>
            <person name="Rhee S.K."/>
        </authorList>
    </citation>
    <scope>NUCLEOTIDE SEQUENCE [LARGE SCALE GENOMIC DNA]</scope>
    <source>
        <strain evidence="3 4">KCTC 23939</strain>
    </source>
</reference>
<comment type="caution">
    <text evidence="3">The sequence shown here is derived from an EMBL/GenBank/DDBJ whole genome shotgun (WGS) entry which is preliminary data.</text>
</comment>
<gene>
    <name evidence="3" type="ORF">ACHKAR_04180</name>
</gene>
<evidence type="ECO:0000313" key="3">
    <source>
        <dbReference type="EMBL" id="MFH6982621.1"/>
    </source>
</evidence>